<feature type="region of interest" description="Disordered" evidence="5">
    <location>
        <begin position="585"/>
        <end position="628"/>
    </location>
</feature>
<dbReference type="AlphaFoldDB" id="A0A9W8LF03"/>
<dbReference type="CDD" id="cd20071">
    <property type="entry name" value="SET_SMYD"/>
    <property type="match status" value="1"/>
</dbReference>
<evidence type="ECO:0008006" key="10">
    <source>
        <dbReference type="Google" id="ProtNLM"/>
    </source>
</evidence>
<dbReference type="InterPro" id="IPR046341">
    <property type="entry name" value="SET_dom_sf"/>
</dbReference>
<evidence type="ECO:0000259" key="6">
    <source>
        <dbReference type="PROSITE" id="PS50280"/>
    </source>
</evidence>
<keyword evidence="1" id="KW-0479">Metal-binding</keyword>
<dbReference type="Gene3D" id="1.10.220.160">
    <property type="match status" value="1"/>
</dbReference>
<feature type="compositionally biased region" description="Low complexity" evidence="5">
    <location>
        <begin position="604"/>
        <end position="628"/>
    </location>
</feature>
<dbReference type="PROSITE" id="PS50280">
    <property type="entry name" value="SET"/>
    <property type="match status" value="1"/>
</dbReference>
<feature type="domain" description="SET" evidence="6">
    <location>
        <begin position="42"/>
        <end position="318"/>
    </location>
</feature>
<dbReference type="InterPro" id="IPR001214">
    <property type="entry name" value="SET_dom"/>
</dbReference>
<dbReference type="InterPro" id="IPR050869">
    <property type="entry name" value="H3K4_H4K5_MeTrfase"/>
</dbReference>
<dbReference type="Pfam" id="PF00856">
    <property type="entry name" value="SET"/>
    <property type="match status" value="1"/>
</dbReference>
<dbReference type="EMBL" id="JANBUM010000494">
    <property type="protein sequence ID" value="KAJ2776442.1"/>
    <property type="molecule type" value="Genomic_DNA"/>
</dbReference>
<evidence type="ECO:0000256" key="1">
    <source>
        <dbReference type="ARBA" id="ARBA00022723"/>
    </source>
</evidence>
<dbReference type="PROSITE" id="PS50865">
    <property type="entry name" value="ZF_MYND_2"/>
    <property type="match status" value="1"/>
</dbReference>
<dbReference type="PANTHER" id="PTHR12197">
    <property type="entry name" value="HISTONE-LYSINE N-METHYLTRANSFERASE SMYD"/>
    <property type="match status" value="1"/>
</dbReference>
<keyword evidence="3" id="KW-0862">Zinc</keyword>
<gene>
    <name evidence="8" type="ORF">GGI15_004847</name>
</gene>
<protein>
    <recommendedName>
        <fullName evidence="10">SET domain-containing protein</fullName>
    </recommendedName>
</protein>
<dbReference type="Proteomes" id="UP001140172">
    <property type="component" value="Unassembled WGS sequence"/>
</dbReference>
<evidence type="ECO:0000313" key="9">
    <source>
        <dbReference type="Proteomes" id="UP001140172"/>
    </source>
</evidence>
<dbReference type="Pfam" id="PF01753">
    <property type="entry name" value="zf-MYND"/>
    <property type="match status" value="1"/>
</dbReference>
<reference evidence="8" key="1">
    <citation type="submission" date="2022-07" db="EMBL/GenBank/DDBJ databases">
        <title>Phylogenomic reconstructions and comparative analyses of Kickxellomycotina fungi.</title>
        <authorList>
            <person name="Reynolds N.K."/>
            <person name="Stajich J.E."/>
            <person name="Barry K."/>
            <person name="Grigoriev I.V."/>
            <person name="Crous P."/>
            <person name="Smith M.E."/>
        </authorList>
    </citation>
    <scope>NUCLEOTIDE SEQUENCE</scope>
    <source>
        <strain evidence="8">BCRC 34489</strain>
    </source>
</reference>
<evidence type="ECO:0000256" key="4">
    <source>
        <dbReference type="PROSITE-ProRule" id="PRU00134"/>
    </source>
</evidence>
<keyword evidence="2 4" id="KW-0863">Zinc-finger</keyword>
<dbReference type="InterPro" id="IPR002893">
    <property type="entry name" value="Znf_MYND"/>
</dbReference>
<feature type="compositionally biased region" description="Low complexity" evidence="5">
    <location>
        <begin position="8"/>
        <end position="19"/>
    </location>
</feature>
<dbReference type="SUPFAM" id="SSF144232">
    <property type="entry name" value="HIT/MYND zinc finger-like"/>
    <property type="match status" value="1"/>
</dbReference>
<evidence type="ECO:0000256" key="2">
    <source>
        <dbReference type="ARBA" id="ARBA00022771"/>
    </source>
</evidence>
<accession>A0A9W8LF03</accession>
<organism evidence="8 9">
    <name type="scientific">Coemansia interrupta</name>
    <dbReference type="NCBI Taxonomy" id="1126814"/>
    <lineage>
        <taxon>Eukaryota</taxon>
        <taxon>Fungi</taxon>
        <taxon>Fungi incertae sedis</taxon>
        <taxon>Zoopagomycota</taxon>
        <taxon>Kickxellomycotina</taxon>
        <taxon>Kickxellomycetes</taxon>
        <taxon>Kickxellales</taxon>
        <taxon>Kickxellaceae</taxon>
        <taxon>Coemansia</taxon>
    </lineage>
</organism>
<dbReference type="Gene3D" id="1.25.40.10">
    <property type="entry name" value="Tetratricopeptide repeat domain"/>
    <property type="match status" value="1"/>
</dbReference>
<dbReference type="PANTHER" id="PTHR12197:SF282">
    <property type="entry name" value="SET DOMAIN-CONTAINING PROTEIN"/>
    <property type="match status" value="1"/>
</dbReference>
<dbReference type="OrthoDB" id="265717at2759"/>
<dbReference type="GO" id="GO:0008270">
    <property type="term" value="F:zinc ion binding"/>
    <property type="evidence" value="ECO:0007669"/>
    <property type="project" value="UniProtKB-KW"/>
</dbReference>
<proteinExistence type="predicted"/>
<sequence length="628" mass="69431">MAATTEPTVSAQDVAASADATKKKTKKAIADNIKYAGIESVMPVKLKTSNAKGRFIAAAKDIPAGTIVSIEKASASVVRNQSFSNICHHCFKPAKLKQMTRPRVDAQGNQIANQVEKFNVPTHSCTKCKMAAYCSEACQKEHAAEHDIQCPALAQVNSLATANKVMPENLRAVLALIGRRAAEKAANRDQAPDFASSISTAKPTPFGCVLDMNPNRHFTDREKLKDAENALKDLIALVPEHARVTLSEAVELYCIFYSNQHNISVNNQQVLALYPITSLYFNHSCIPNCVYVGEVDGVICVRTMTDVPADTELTISYVEICQPREQRRRDLLLTRHFWCKCRRCSTLLSKSVDRFMDGIQCSECQNGVMIFEETKEVQDINELMTDVAALDQEIQGKFAQCESCPAQIEVTKLVDVLKAAITDYGAAHQTLQTGDFNRGRLMLEKFIKDYESTHILSPYNAYLVNTYTTLMNVCTQMQDLDRAIRYNQVVVERMEGIEGAVPTNYPRLVEYHFTLGDMCLKQAKKKASNRTPLGRNTTRKYLSEAKSSLEKAYEGRKVVFGENSPSTQAAKRLFEESKREYNAYTKSLEKKKKKPAVPAPAPAAQPTSPAAAPAPAAAQAQKETSASA</sequence>
<evidence type="ECO:0000256" key="3">
    <source>
        <dbReference type="ARBA" id="ARBA00022833"/>
    </source>
</evidence>
<feature type="region of interest" description="Disordered" evidence="5">
    <location>
        <begin position="1"/>
        <end position="21"/>
    </location>
</feature>
<dbReference type="SUPFAM" id="SSF82199">
    <property type="entry name" value="SET domain"/>
    <property type="match status" value="1"/>
</dbReference>
<dbReference type="InterPro" id="IPR011990">
    <property type="entry name" value="TPR-like_helical_dom_sf"/>
</dbReference>
<evidence type="ECO:0000313" key="8">
    <source>
        <dbReference type="EMBL" id="KAJ2776442.1"/>
    </source>
</evidence>
<comment type="caution">
    <text evidence="8">The sequence shown here is derived from an EMBL/GenBank/DDBJ whole genome shotgun (WGS) entry which is preliminary data.</text>
</comment>
<feature type="domain" description="MYND-type" evidence="7">
    <location>
        <begin position="87"/>
        <end position="150"/>
    </location>
</feature>
<name>A0A9W8LF03_9FUNG</name>
<keyword evidence="9" id="KW-1185">Reference proteome</keyword>
<evidence type="ECO:0000256" key="5">
    <source>
        <dbReference type="SAM" id="MobiDB-lite"/>
    </source>
</evidence>
<dbReference type="Gene3D" id="2.170.270.10">
    <property type="entry name" value="SET domain"/>
    <property type="match status" value="1"/>
</dbReference>
<dbReference type="Gene3D" id="6.10.140.2220">
    <property type="match status" value="1"/>
</dbReference>
<evidence type="ECO:0000259" key="7">
    <source>
        <dbReference type="PROSITE" id="PS50865"/>
    </source>
</evidence>